<dbReference type="AlphaFoldDB" id="A0A9P5LD74"/>
<evidence type="ECO:0000313" key="4">
    <source>
        <dbReference type="Proteomes" id="UP000722485"/>
    </source>
</evidence>
<dbReference type="Pfam" id="PF07110">
    <property type="entry name" value="EthD"/>
    <property type="match status" value="1"/>
</dbReference>
<organism evidence="3 4">
    <name type="scientific">Cylindrodendrum hubeiense</name>
    <dbReference type="NCBI Taxonomy" id="595255"/>
    <lineage>
        <taxon>Eukaryota</taxon>
        <taxon>Fungi</taxon>
        <taxon>Dikarya</taxon>
        <taxon>Ascomycota</taxon>
        <taxon>Pezizomycotina</taxon>
        <taxon>Sordariomycetes</taxon>
        <taxon>Hypocreomycetidae</taxon>
        <taxon>Hypocreales</taxon>
        <taxon>Nectriaceae</taxon>
        <taxon>Cylindrodendrum</taxon>
    </lineage>
</organism>
<feature type="domain" description="EthD" evidence="2">
    <location>
        <begin position="20"/>
        <end position="94"/>
    </location>
</feature>
<sequence>MPATLNAFFPNEPDAEYNVEYYVKHHMPLVQNTLGKYGLKSWTVTKFVTGPDDSEPKYSFGSVMYWESLESIKNAFAGPEIGGLFEDVVNFSNKHAELLTGEIV</sequence>
<protein>
    <recommendedName>
        <fullName evidence="2">EthD domain-containing protein</fullName>
    </recommendedName>
</protein>
<accession>A0A9P5LD74</accession>
<evidence type="ECO:0000256" key="1">
    <source>
        <dbReference type="ARBA" id="ARBA00005986"/>
    </source>
</evidence>
<dbReference type="EMBL" id="JAANBB010000004">
    <property type="protein sequence ID" value="KAF7557534.1"/>
    <property type="molecule type" value="Genomic_DNA"/>
</dbReference>
<comment type="similarity">
    <text evidence="1">Belongs to the tpcK family.</text>
</comment>
<dbReference type="InterPro" id="IPR009799">
    <property type="entry name" value="EthD_dom"/>
</dbReference>
<evidence type="ECO:0000259" key="2">
    <source>
        <dbReference type="Pfam" id="PF07110"/>
    </source>
</evidence>
<evidence type="ECO:0000313" key="3">
    <source>
        <dbReference type="EMBL" id="KAF7557534.1"/>
    </source>
</evidence>
<gene>
    <name evidence="3" type="ORF">G7Z17_g538</name>
</gene>
<keyword evidence="4" id="KW-1185">Reference proteome</keyword>
<name>A0A9P5LD74_9HYPO</name>
<dbReference type="Proteomes" id="UP000722485">
    <property type="component" value="Unassembled WGS sequence"/>
</dbReference>
<proteinExistence type="inferred from homology"/>
<dbReference type="PANTHER" id="PTHR40260:SF2">
    <property type="entry name" value="BLR8190 PROTEIN"/>
    <property type="match status" value="1"/>
</dbReference>
<dbReference type="SUPFAM" id="SSF54909">
    <property type="entry name" value="Dimeric alpha+beta barrel"/>
    <property type="match status" value="1"/>
</dbReference>
<dbReference type="OrthoDB" id="4892971at2759"/>
<dbReference type="GO" id="GO:0016491">
    <property type="term" value="F:oxidoreductase activity"/>
    <property type="evidence" value="ECO:0007669"/>
    <property type="project" value="InterPro"/>
</dbReference>
<dbReference type="PANTHER" id="PTHR40260">
    <property type="entry name" value="BLR8190 PROTEIN"/>
    <property type="match status" value="1"/>
</dbReference>
<dbReference type="InterPro" id="IPR011008">
    <property type="entry name" value="Dimeric_a/b-barrel"/>
</dbReference>
<dbReference type="NCBIfam" id="TIGR02118">
    <property type="entry name" value="EthD family reductase"/>
    <property type="match status" value="1"/>
</dbReference>
<dbReference type="Gene3D" id="3.30.70.100">
    <property type="match status" value="1"/>
</dbReference>
<comment type="caution">
    <text evidence="3">The sequence shown here is derived from an EMBL/GenBank/DDBJ whole genome shotgun (WGS) entry which is preliminary data.</text>
</comment>
<reference evidence="3" key="1">
    <citation type="submission" date="2020-03" db="EMBL/GenBank/DDBJ databases">
        <title>Draft Genome Sequence of Cylindrodendrum hubeiense.</title>
        <authorList>
            <person name="Buettner E."/>
            <person name="Kellner H."/>
        </authorList>
    </citation>
    <scope>NUCLEOTIDE SEQUENCE</scope>
    <source>
        <strain evidence="3">IHI 201604</strain>
    </source>
</reference>